<evidence type="ECO:0000256" key="1">
    <source>
        <dbReference type="ARBA" id="ARBA00009497"/>
    </source>
</evidence>
<dbReference type="EMBL" id="JAUSUR010000001">
    <property type="protein sequence ID" value="MDQ0359483.1"/>
    <property type="molecule type" value="Genomic_DNA"/>
</dbReference>
<evidence type="ECO:0000259" key="3">
    <source>
        <dbReference type="Pfam" id="PF00210"/>
    </source>
</evidence>
<dbReference type="RefSeq" id="WP_307404627.1">
    <property type="nucleotide sequence ID" value="NZ_JAUSUR010000001.1"/>
</dbReference>
<reference evidence="4 5" key="1">
    <citation type="submission" date="2023-07" db="EMBL/GenBank/DDBJ databases">
        <title>Genomic Encyclopedia of Type Strains, Phase IV (KMG-IV): sequencing the most valuable type-strain genomes for metagenomic binning, comparative biology and taxonomic classification.</title>
        <authorList>
            <person name="Goeker M."/>
        </authorList>
    </citation>
    <scope>NUCLEOTIDE SEQUENCE [LARGE SCALE GENOMIC DNA]</scope>
    <source>
        <strain evidence="4 5">DSM 16784</strain>
    </source>
</reference>
<dbReference type="InterPro" id="IPR008331">
    <property type="entry name" value="Ferritin_DPS_dom"/>
</dbReference>
<dbReference type="PRINTS" id="PR01346">
    <property type="entry name" value="HELNAPAPROT"/>
</dbReference>
<dbReference type="Pfam" id="PF00210">
    <property type="entry name" value="Ferritin"/>
    <property type="match status" value="1"/>
</dbReference>
<dbReference type="SUPFAM" id="SSF47240">
    <property type="entry name" value="Ferritin-like"/>
    <property type="match status" value="1"/>
</dbReference>
<dbReference type="InterPro" id="IPR002177">
    <property type="entry name" value="DPS_DNA-bd"/>
</dbReference>
<sequence length="142" mass="16505">MENSLNKLLSDLVVEYHKLQNFHWYVKGKDFFTAHAKLEELYDYINEAIDEVGELILMIEGEPKASLADFLKLSSIKEADAKHIASKDIYKEVLADFNFLLKSVKEIKRDAELKEVDVVAIQMDDYIKEFTKSIWMISQVVE</sequence>
<comment type="caution">
    <text evidence="4">The sequence shown here is derived from an EMBL/GenBank/DDBJ whole genome shotgun (WGS) entry which is preliminary data.</text>
</comment>
<dbReference type="Gene3D" id="1.20.1260.10">
    <property type="match status" value="1"/>
</dbReference>
<dbReference type="Proteomes" id="UP001230220">
    <property type="component" value="Unassembled WGS sequence"/>
</dbReference>
<name>A0ABU0DYB1_9FIRM</name>
<evidence type="ECO:0000313" key="4">
    <source>
        <dbReference type="EMBL" id="MDQ0359483.1"/>
    </source>
</evidence>
<feature type="domain" description="Ferritin/DPS" evidence="3">
    <location>
        <begin position="3"/>
        <end position="141"/>
    </location>
</feature>
<dbReference type="CDD" id="cd01043">
    <property type="entry name" value="DPS"/>
    <property type="match status" value="1"/>
</dbReference>
<dbReference type="PANTHER" id="PTHR42932">
    <property type="entry name" value="GENERAL STRESS PROTEIN 20U"/>
    <property type="match status" value="1"/>
</dbReference>
<evidence type="ECO:0000313" key="5">
    <source>
        <dbReference type="Proteomes" id="UP001230220"/>
    </source>
</evidence>
<dbReference type="PANTHER" id="PTHR42932:SF1">
    <property type="entry name" value="GENERAL STRESS PROTEIN 20U"/>
    <property type="match status" value="1"/>
</dbReference>
<dbReference type="PIRSF" id="PIRSF005900">
    <property type="entry name" value="Dps"/>
    <property type="match status" value="1"/>
</dbReference>
<protein>
    <submittedName>
        <fullName evidence="4">Starvation-inducible DNA-binding protein</fullName>
    </submittedName>
</protein>
<comment type="similarity">
    <text evidence="1 2">Belongs to the Dps family.</text>
</comment>
<gene>
    <name evidence="4" type="ORF">J2S15_000214</name>
</gene>
<accession>A0ABU0DYB1</accession>
<evidence type="ECO:0000256" key="2">
    <source>
        <dbReference type="RuleBase" id="RU003875"/>
    </source>
</evidence>
<keyword evidence="5" id="KW-1185">Reference proteome</keyword>
<proteinExistence type="inferred from homology"/>
<dbReference type="InterPro" id="IPR009078">
    <property type="entry name" value="Ferritin-like_SF"/>
</dbReference>
<dbReference type="InterPro" id="IPR012347">
    <property type="entry name" value="Ferritin-like"/>
</dbReference>
<keyword evidence="4" id="KW-0238">DNA-binding</keyword>
<dbReference type="GO" id="GO:0003677">
    <property type="term" value="F:DNA binding"/>
    <property type="evidence" value="ECO:0007669"/>
    <property type="project" value="UniProtKB-KW"/>
</dbReference>
<organism evidence="4 5">
    <name type="scientific">Breznakia pachnodae</name>
    <dbReference type="NCBI Taxonomy" id="265178"/>
    <lineage>
        <taxon>Bacteria</taxon>
        <taxon>Bacillati</taxon>
        <taxon>Bacillota</taxon>
        <taxon>Erysipelotrichia</taxon>
        <taxon>Erysipelotrichales</taxon>
        <taxon>Erysipelotrichaceae</taxon>
        <taxon>Breznakia</taxon>
    </lineage>
</organism>